<comment type="caution">
    <text evidence="1">The sequence shown here is derived from an EMBL/GenBank/DDBJ whole genome shotgun (WGS) entry which is preliminary data.</text>
</comment>
<gene>
    <name evidence="1" type="ORF">FWK35_00009795</name>
</gene>
<dbReference type="AlphaFoldDB" id="A0A6G0ZGV0"/>
<evidence type="ECO:0000313" key="1">
    <source>
        <dbReference type="EMBL" id="KAF0770337.1"/>
    </source>
</evidence>
<protein>
    <submittedName>
        <fullName evidence="1">Uncharacterized protein</fullName>
    </submittedName>
</protein>
<accession>A0A6G0ZGV0</accession>
<organism evidence="1 2">
    <name type="scientific">Aphis craccivora</name>
    <name type="common">Cowpea aphid</name>
    <dbReference type="NCBI Taxonomy" id="307492"/>
    <lineage>
        <taxon>Eukaryota</taxon>
        <taxon>Metazoa</taxon>
        <taxon>Ecdysozoa</taxon>
        <taxon>Arthropoda</taxon>
        <taxon>Hexapoda</taxon>
        <taxon>Insecta</taxon>
        <taxon>Pterygota</taxon>
        <taxon>Neoptera</taxon>
        <taxon>Paraneoptera</taxon>
        <taxon>Hemiptera</taxon>
        <taxon>Sternorrhyncha</taxon>
        <taxon>Aphidomorpha</taxon>
        <taxon>Aphidoidea</taxon>
        <taxon>Aphididae</taxon>
        <taxon>Aphidini</taxon>
        <taxon>Aphis</taxon>
        <taxon>Aphis</taxon>
    </lineage>
</organism>
<dbReference type="Proteomes" id="UP000478052">
    <property type="component" value="Unassembled WGS sequence"/>
</dbReference>
<name>A0A6G0ZGV0_APHCR</name>
<proteinExistence type="predicted"/>
<evidence type="ECO:0000313" key="2">
    <source>
        <dbReference type="Proteomes" id="UP000478052"/>
    </source>
</evidence>
<reference evidence="1 2" key="1">
    <citation type="submission" date="2019-08" db="EMBL/GenBank/DDBJ databases">
        <title>Whole genome of Aphis craccivora.</title>
        <authorList>
            <person name="Voronova N.V."/>
            <person name="Shulinski R.S."/>
            <person name="Bandarenka Y.V."/>
            <person name="Zhorov D.G."/>
            <person name="Warner D."/>
        </authorList>
    </citation>
    <scope>NUCLEOTIDE SEQUENCE [LARGE SCALE GENOMIC DNA]</scope>
    <source>
        <strain evidence="1">180601</strain>
        <tissue evidence="1">Whole Body</tissue>
    </source>
</reference>
<dbReference type="EMBL" id="VUJU01000450">
    <property type="protein sequence ID" value="KAF0770337.1"/>
    <property type="molecule type" value="Genomic_DNA"/>
</dbReference>
<keyword evidence="2" id="KW-1185">Reference proteome</keyword>
<sequence length="105" mass="12572">MSLFLICNIATNMRSMKITLNSEHNDTREKNNLHDINRMQICIKSNEIRNGLWSISTALNKYYNKYLQLITVIDIPHSDIRLFRKSMYGARMKKHQLFQKILWKL</sequence>